<dbReference type="SUPFAM" id="SSF54427">
    <property type="entry name" value="NTF2-like"/>
    <property type="match status" value="1"/>
</dbReference>
<name>A0A1I3FGE4_9PSED</name>
<keyword evidence="3" id="KW-1185">Reference proteome</keyword>
<accession>A0A1I3FGE4</accession>
<evidence type="ECO:0000313" key="3">
    <source>
        <dbReference type="Proteomes" id="UP000243606"/>
    </source>
</evidence>
<dbReference type="Gene3D" id="3.10.450.50">
    <property type="match status" value="1"/>
</dbReference>
<dbReference type="InterPro" id="IPR032710">
    <property type="entry name" value="NTF2-like_dom_sf"/>
</dbReference>
<evidence type="ECO:0000313" key="2">
    <source>
        <dbReference type="EMBL" id="SFI10270.1"/>
    </source>
</evidence>
<dbReference type="Proteomes" id="UP000243606">
    <property type="component" value="Unassembled WGS sequence"/>
</dbReference>
<protein>
    <submittedName>
        <fullName evidence="2">Ketosteroid isomerase homolog</fullName>
    </submittedName>
</protein>
<dbReference type="OrthoDB" id="8420006at2"/>
<dbReference type="RefSeq" id="WP_090240861.1">
    <property type="nucleotide sequence ID" value="NZ_CAXBNE010000012.1"/>
</dbReference>
<dbReference type="EMBL" id="FOQL01000001">
    <property type="protein sequence ID" value="SFI10270.1"/>
    <property type="molecule type" value="Genomic_DNA"/>
</dbReference>
<organism evidence="2 3">
    <name type="scientific">Pseudomonas guineae</name>
    <dbReference type="NCBI Taxonomy" id="425504"/>
    <lineage>
        <taxon>Bacteria</taxon>
        <taxon>Pseudomonadati</taxon>
        <taxon>Pseudomonadota</taxon>
        <taxon>Gammaproteobacteria</taxon>
        <taxon>Pseudomonadales</taxon>
        <taxon>Pseudomonadaceae</taxon>
        <taxon>Pseudomonas</taxon>
    </lineage>
</organism>
<dbReference type="Pfam" id="PF13474">
    <property type="entry name" value="SnoaL_3"/>
    <property type="match status" value="1"/>
</dbReference>
<sequence length="146" mass="15830">MLSNATTPATRNAAQSDDQQQVLAAAAALVAAFANNDSAAYFAAFSEDASFVFHSCPTVLNSLNAYRTLWASWQAEGFAVLACTSSNPVLSLHGDSAIFIHEVSTRLRVAGIESDSQERETIVFRRQPDSQQWLACHEHLSLLPTD</sequence>
<dbReference type="STRING" id="425504.SAMN05216206_1447"/>
<dbReference type="GO" id="GO:0016853">
    <property type="term" value="F:isomerase activity"/>
    <property type="evidence" value="ECO:0007669"/>
    <property type="project" value="UniProtKB-KW"/>
</dbReference>
<dbReference type="AlphaFoldDB" id="A0A1I3FGE4"/>
<keyword evidence="2" id="KW-0413">Isomerase</keyword>
<gene>
    <name evidence="2" type="ORF">SAMN05216206_1447</name>
</gene>
<proteinExistence type="predicted"/>
<dbReference type="InterPro" id="IPR037401">
    <property type="entry name" value="SnoaL-like"/>
</dbReference>
<evidence type="ECO:0000259" key="1">
    <source>
        <dbReference type="Pfam" id="PF13474"/>
    </source>
</evidence>
<reference evidence="3" key="1">
    <citation type="submission" date="2016-10" db="EMBL/GenBank/DDBJ databases">
        <authorList>
            <person name="Varghese N."/>
            <person name="Submissions S."/>
        </authorList>
    </citation>
    <scope>NUCLEOTIDE SEQUENCE [LARGE SCALE GENOMIC DNA]</scope>
    <source>
        <strain evidence="3">LMG 24016</strain>
    </source>
</reference>
<feature type="domain" description="SnoaL-like" evidence="1">
    <location>
        <begin position="22"/>
        <end position="142"/>
    </location>
</feature>